<sequence length="216" mass="23553">MIELFSLIMLSFAVSLDSFGVGLTYGLRKMKLPRASLLFIASCSALTVLLAMTIGNVISAFMSPEVAESIGGVILVLIGAWALYQTYRPAKRERKSKKDKKDDVLFTLEIKVIGVMIRVLRKPMVADLDDSGTITGREAFLLGLALSMDAFGAGLGAALMGYSPIMMAVTVGLMCGFFLFLGMKSGYRFSDNKWMSKLKFLPGVLLITLGLWEILL</sequence>
<evidence type="ECO:0000256" key="1">
    <source>
        <dbReference type="ARBA" id="ARBA00022475"/>
    </source>
</evidence>
<keyword evidence="3 5" id="KW-1133">Transmembrane helix</keyword>
<proteinExistence type="predicted"/>
<name>A0A840QMZ4_9BACI</name>
<gene>
    <name evidence="6" type="ORF">HNQ41_000857</name>
</gene>
<feature type="transmembrane region" description="Helical" evidence="5">
    <location>
        <begin position="6"/>
        <end position="25"/>
    </location>
</feature>
<evidence type="ECO:0000256" key="2">
    <source>
        <dbReference type="ARBA" id="ARBA00022692"/>
    </source>
</evidence>
<keyword evidence="2 5" id="KW-0812">Transmembrane</keyword>
<evidence type="ECO:0000256" key="3">
    <source>
        <dbReference type="ARBA" id="ARBA00022989"/>
    </source>
</evidence>
<dbReference type="Proteomes" id="UP000551878">
    <property type="component" value="Unassembled WGS sequence"/>
</dbReference>
<keyword evidence="1" id="KW-1003">Cell membrane</keyword>
<dbReference type="InterPro" id="IPR003810">
    <property type="entry name" value="Mntp/YtaF"/>
</dbReference>
<dbReference type="PANTHER" id="PTHR35529:SF2">
    <property type="entry name" value="SPORULATION PROTEIN YTAF-RELATED"/>
    <property type="match status" value="1"/>
</dbReference>
<dbReference type="PANTHER" id="PTHR35529">
    <property type="entry name" value="MANGANESE EFFLUX PUMP MNTP-RELATED"/>
    <property type="match status" value="1"/>
</dbReference>
<comment type="caution">
    <text evidence="6">The sequence shown here is derived from an EMBL/GenBank/DDBJ whole genome shotgun (WGS) entry which is preliminary data.</text>
</comment>
<feature type="transmembrane region" description="Helical" evidence="5">
    <location>
        <begin position="139"/>
        <end position="159"/>
    </location>
</feature>
<dbReference type="AlphaFoldDB" id="A0A840QMZ4"/>
<evidence type="ECO:0000313" key="7">
    <source>
        <dbReference type="Proteomes" id="UP000551878"/>
    </source>
</evidence>
<organism evidence="6 7">
    <name type="scientific">Texcoconibacillus texcoconensis</name>
    <dbReference type="NCBI Taxonomy" id="1095777"/>
    <lineage>
        <taxon>Bacteria</taxon>
        <taxon>Bacillati</taxon>
        <taxon>Bacillota</taxon>
        <taxon>Bacilli</taxon>
        <taxon>Bacillales</taxon>
        <taxon>Bacillaceae</taxon>
        <taxon>Texcoconibacillus</taxon>
    </lineage>
</organism>
<keyword evidence="4 5" id="KW-0472">Membrane</keyword>
<dbReference type="EMBL" id="JACHHB010000003">
    <property type="protein sequence ID" value="MBB5172713.1"/>
    <property type="molecule type" value="Genomic_DNA"/>
</dbReference>
<accession>A0A840QMZ4</accession>
<keyword evidence="7" id="KW-1185">Reference proteome</keyword>
<dbReference type="Pfam" id="PF02659">
    <property type="entry name" value="Mntp"/>
    <property type="match status" value="2"/>
</dbReference>
<dbReference type="NCBIfam" id="TIGR02840">
    <property type="entry name" value="spore_YtaF"/>
    <property type="match status" value="1"/>
</dbReference>
<dbReference type="InterPro" id="IPR014205">
    <property type="entry name" value="Spore_YtaF"/>
</dbReference>
<feature type="transmembrane region" description="Helical" evidence="5">
    <location>
        <begin position="70"/>
        <end position="87"/>
    </location>
</feature>
<protein>
    <submittedName>
        <fullName evidence="6">Putative sporulation protein YtaF</fullName>
    </submittedName>
</protein>
<evidence type="ECO:0000256" key="4">
    <source>
        <dbReference type="ARBA" id="ARBA00023136"/>
    </source>
</evidence>
<evidence type="ECO:0000313" key="6">
    <source>
        <dbReference type="EMBL" id="MBB5172713.1"/>
    </source>
</evidence>
<evidence type="ECO:0000256" key="5">
    <source>
        <dbReference type="SAM" id="Phobius"/>
    </source>
</evidence>
<reference evidence="6 7" key="1">
    <citation type="submission" date="2020-08" db="EMBL/GenBank/DDBJ databases">
        <title>Genomic Encyclopedia of Type Strains, Phase IV (KMG-IV): sequencing the most valuable type-strain genomes for metagenomic binning, comparative biology and taxonomic classification.</title>
        <authorList>
            <person name="Goeker M."/>
        </authorList>
    </citation>
    <scope>NUCLEOTIDE SEQUENCE [LARGE SCALE GENOMIC DNA]</scope>
    <source>
        <strain evidence="6 7">DSM 24696</strain>
    </source>
</reference>
<feature type="transmembrane region" description="Helical" evidence="5">
    <location>
        <begin position="37"/>
        <end position="58"/>
    </location>
</feature>
<feature type="transmembrane region" description="Helical" evidence="5">
    <location>
        <begin position="165"/>
        <end position="186"/>
    </location>
</feature>